<proteinExistence type="predicted"/>
<gene>
    <name evidence="1" type="ORF">DEA37_0012824</name>
</gene>
<dbReference type="AlphaFoldDB" id="A0A5J4NYW5"/>
<protein>
    <submittedName>
        <fullName evidence="1">Uncharacterized protein</fullName>
    </submittedName>
</protein>
<evidence type="ECO:0000313" key="1">
    <source>
        <dbReference type="EMBL" id="KAA3680714.1"/>
    </source>
</evidence>
<dbReference type="EMBL" id="QNGE01000371">
    <property type="protein sequence ID" value="KAA3680714.1"/>
    <property type="molecule type" value="Genomic_DNA"/>
</dbReference>
<sequence length="373" mass="41987">MEHTRNIREVCNKKDVRQSSKVGISLNKPVVGFHVDVTKCFGDQLLSVRKKTDRKFHLMSRQTDSELRKFDFFRKTVTNLKTENHIAGRPPSSDVRTNEASCAEVMTFRSMATTIYDRKQRPIHKMHRTKSQAFEPDTHKLNSTGRKPHPCGRTYLRTNFSTTSSPESLTDHPTDLMAENDLLGLPGSSNSESTLHLKGMNRNLRSSGLNVSTAEKLTVKPKSHIFSSTEKSSFCKWPFVREYTNNSNSAPKMAMVELTPPDNIRVPTLMTCMPLYSDRCSFAANITGGLQNDECMMGCSEDQSNSLLDSYAVEPVQSYCTQSTLFNHSCNTKENPMNSLVEPSDIYSDTQKHFTKPPICSSSLSAVTRCESR</sequence>
<keyword evidence="2" id="KW-1185">Reference proteome</keyword>
<organism evidence="1 2">
    <name type="scientific">Paragonimus westermani</name>
    <dbReference type="NCBI Taxonomy" id="34504"/>
    <lineage>
        <taxon>Eukaryota</taxon>
        <taxon>Metazoa</taxon>
        <taxon>Spiralia</taxon>
        <taxon>Lophotrochozoa</taxon>
        <taxon>Platyhelminthes</taxon>
        <taxon>Trematoda</taxon>
        <taxon>Digenea</taxon>
        <taxon>Plagiorchiida</taxon>
        <taxon>Troglotremata</taxon>
        <taxon>Troglotrematidae</taxon>
        <taxon>Paragonimus</taxon>
    </lineage>
</organism>
<reference evidence="1 2" key="1">
    <citation type="journal article" date="2019" name="Gigascience">
        <title>Whole-genome sequence of the oriental lung fluke Paragonimus westermani.</title>
        <authorList>
            <person name="Oey H."/>
            <person name="Zakrzewski M."/>
            <person name="Narain K."/>
            <person name="Devi K.R."/>
            <person name="Agatsuma T."/>
            <person name="Nawaratna S."/>
            <person name="Gobert G.N."/>
            <person name="Jones M.K."/>
            <person name="Ragan M.A."/>
            <person name="McManus D.P."/>
            <person name="Krause L."/>
        </authorList>
    </citation>
    <scope>NUCLEOTIDE SEQUENCE [LARGE SCALE GENOMIC DNA]</scope>
    <source>
        <strain evidence="1 2">IND2009</strain>
    </source>
</reference>
<dbReference type="Proteomes" id="UP000324629">
    <property type="component" value="Unassembled WGS sequence"/>
</dbReference>
<comment type="caution">
    <text evidence="1">The sequence shown here is derived from an EMBL/GenBank/DDBJ whole genome shotgun (WGS) entry which is preliminary data.</text>
</comment>
<evidence type="ECO:0000313" key="2">
    <source>
        <dbReference type="Proteomes" id="UP000324629"/>
    </source>
</evidence>
<name>A0A5J4NYW5_9TREM</name>
<accession>A0A5J4NYW5</accession>